<protein>
    <submittedName>
        <fullName evidence="3">Uncharacterized protein</fullName>
    </submittedName>
</protein>
<feature type="region of interest" description="Disordered" evidence="1">
    <location>
        <begin position="158"/>
        <end position="210"/>
    </location>
</feature>
<accession>A0A1M2W3G4</accession>
<feature type="non-terminal residue" evidence="3">
    <location>
        <position position="1"/>
    </location>
</feature>
<feature type="region of interest" description="Disordered" evidence="1">
    <location>
        <begin position="17"/>
        <end position="36"/>
    </location>
</feature>
<dbReference type="STRING" id="154538.A0A1M2W3G4"/>
<proteinExistence type="predicted"/>
<sequence length="255" mass="28002">LVSMPKTTKAARVHRVNSEALANAPSNPARKQPPNRRTLLRTEARNLIDDKLGECGIARMNPVVLTVHKGHAVGNPFVGLWYTIEDFAETVVICYGYKIEGWPRSIPFRNMSNIGGCNVLSELIKLWKEDSIKFVPATHLDKLNAALDPALVAPGPGFIHRKNSGGRDDIGRSRYRPKTKPDGGPLRRPKDGPKSAKVVHSDDEDDSAVNVRPLRLIPLPLLPPFAPGPFSSGNSSSTSREAEESEIEDFSDDEQ</sequence>
<gene>
    <name evidence="2" type="ORF">TRAPUB_3627</name>
    <name evidence="3" type="ORF">TRAPUB_9056</name>
</gene>
<feature type="region of interest" description="Disordered" evidence="1">
    <location>
        <begin position="222"/>
        <end position="255"/>
    </location>
</feature>
<dbReference type="EMBL" id="MNAD01000290">
    <property type="protein sequence ID" value="OJT14391.1"/>
    <property type="molecule type" value="Genomic_DNA"/>
</dbReference>
<dbReference type="AlphaFoldDB" id="A0A1M2W3G4"/>
<name>A0A1M2W3G4_TRAPU</name>
<feature type="compositionally biased region" description="Low complexity" evidence="1">
    <location>
        <begin position="228"/>
        <end position="239"/>
    </location>
</feature>
<evidence type="ECO:0000256" key="1">
    <source>
        <dbReference type="SAM" id="MobiDB-lite"/>
    </source>
</evidence>
<comment type="caution">
    <text evidence="3">The sequence shown here is derived from an EMBL/GenBank/DDBJ whole genome shotgun (WGS) entry which is preliminary data.</text>
</comment>
<dbReference type="OrthoDB" id="2730377at2759"/>
<feature type="compositionally biased region" description="Acidic residues" evidence="1">
    <location>
        <begin position="243"/>
        <end position="255"/>
    </location>
</feature>
<evidence type="ECO:0000313" key="4">
    <source>
        <dbReference type="Proteomes" id="UP000184267"/>
    </source>
</evidence>
<reference evidence="3 4" key="1">
    <citation type="submission" date="2016-10" db="EMBL/GenBank/DDBJ databases">
        <title>Genome sequence of the basidiomycete white-rot fungus Trametes pubescens.</title>
        <authorList>
            <person name="Makela M.R."/>
            <person name="Granchi Z."/>
            <person name="Peng M."/>
            <person name="De Vries R.P."/>
            <person name="Grigoriev I."/>
            <person name="Riley R."/>
            <person name="Hilden K."/>
        </authorList>
    </citation>
    <scope>NUCLEOTIDE SEQUENCE [LARGE SCALE GENOMIC DNA]</scope>
    <source>
        <strain evidence="3 4">FBCC735</strain>
    </source>
</reference>
<organism evidence="3 4">
    <name type="scientific">Trametes pubescens</name>
    <name type="common">White-rot fungus</name>
    <dbReference type="NCBI Taxonomy" id="154538"/>
    <lineage>
        <taxon>Eukaryota</taxon>
        <taxon>Fungi</taxon>
        <taxon>Dikarya</taxon>
        <taxon>Basidiomycota</taxon>
        <taxon>Agaricomycotina</taxon>
        <taxon>Agaricomycetes</taxon>
        <taxon>Polyporales</taxon>
        <taxon>Polyporaceae</taxon>
        <taxon>Trametes</taxon>
    </lineage>
</organism>
<keyword evidence="4" id="KW-1185">Reference proteome</keyword>
<dbReference type="EMBL" id="MNAD01001431">
    <property type="protein sequence ID" value="OJT05554.1"/>
    <property type="molecule type" value="Genomic_DNA"/>
</dbReference>
<evidence type="ECO:0000313" key="2">
    <source>
        <dbReference type="EMBL" id="OJT05554.1"/>
    </source>
</evidence>
<dbReference type="Proteomes" id="UP000184267">
    <property type="component" value="Unassembled WGS sequence"/>
</dbReference>
<evidence type="ECO:0000313" key="3">
    <source>
        <dbReference type="EMBL" id="OJT14391.1"/>
    </source>
</evidence>